<protein>
    <submittedName>
        <fullName evidence="2">Serine/threonine-protein kinase pim-3</fullName>
    </submittedName>
</protein>
<evidence type="ECO:0000313" key="3">
    <source>
        <dbReference type="Proteomes" id="UP000693981"/>
    </source>
</evidence>
<sequence>MTSNLLDMVVPGLGSSLELLASLYAKYSEFKEGKKLCKSLHKRLEGFTEELKKIPSHVLQTENLLRDLQDLIEAYAKTVTTYAELNFVKRLLKLDEFSDDIKMHNERLDDIINMLIVNHTEKLAEQFAELKNWRGQYEKDAESIIQYLKDIRNVQMDIWIALKEMPSKREIEDLVLLAKRDISIDPAQSMDPALNEIVRIAEEDFQVKTTKTPPMWLVAPDEVVLSKSPIDTEGLTHTFVGRWQGIQVAVKKFEILDESPVFNKHFVVWRSLLHRHVAQLYGAGSDNGAPFFIYEYASKTSLDRYWNTETLAQSDLWRMLYQAALGLSYLHKKHIVHGNLSCAKLLVTAHGDVKLFGFGASYIRENDKSNSIKPMTREEFAAPECIGIRADGKESGVRHSPSFKSDVYSFGLTIMEAFTKEEPFSRMSTREIKNVKSDPLPRPDGLNDAAWNLVKQMCVCDPTKRVSLRYVTQELEHLATQVHDNQTDL</sequence>
<dbReference type="PANTHER" id="PTHR44329">
    <property type="entry name" value="SERINE/THREONINE-PROTEIN KINASE TNNI3K-RELATED"/>
    <property type="match status" value="1"/>
</dbReference>
<evidence type="ECO:0000313" key="2">
    <source>
        <dbReference type="EMBL" id="KAG7380279.1"/>
    </source>
</evidence>
<feature type="domain" description="Protein kinase" evidence="1">
    <location>
        <begin position="224"/>
        <end position="480"/>
    </location>
</feature>
<dbReference type="GO" id="GO:0005524">
    <property type="term" value="F:ATP binding"/>
    <property type="evidence" value="ECO:0007669"/>
    <property type="project" value="InterPro"/>
</dbReference>
<dbReference type="Pfam" id="PF07714">
    <property type="entry name" value="PK_Tyr_Ser-Thr"/>
    <property type="match status" value="1"/>
</dbReference>
<keyword evidence="3" id="KW-1185">Reference proteome</keyword>
<dbReference type="PANTHER" id="PTHR44329:SF214">
    <property type="entry name" value="PROTEIN KINASE DOMAIN-CONTAINING PROTEIN"/>
    <property type="match status" value="1"/>
</dbReference>
<dbReference type="InterPro" id="IPR000719">
    <property type="entry name" value="Prot_kinase_dom"/>
</dbReference>
<name>A0A8T1VJA1_9STRA</name>
<dbReference type="PROSITE" id="PS50011">
    <property type="entry name" value="PROTEIN_KINASE_DOM"/>
    <property type="match status" value="1"/>
</dbReference>
<dbReference type="AlphaFoldDB" id="A0A8T1VJA1"/>
<dbReference type="InterPro" id="IPR054000">
    <property type="entry name" value="MLKL_N"/>
</dbReference>
<reference evidence="2" key="1">
    <citation type="submission" date="2021-02" db="EMBL/GenBank/DDBJ databases">
        <authorList>
            <person name="Palmer J.M."/>
        </authorList>
    </citation>
    <scope>NUCLEOTIDE SEQUENCE</scope>
    <source>
        <strain evidence="2">SCRP23</strain>
    </source>
</reference>
<dbReference type="EMBL" id="JAGDFL010000880">
    <property type="protein sequence ID" value="KAG7380279.1"/>
    <property type="molecule type" value="Genomic_DNA"/>
</dbReference>
<comment type="caution">
    <text evidence="2">The sequence shown here is derived from an EMBL/GenBank/DDBJ whole genome shotgun (WGS) entry which is preliminary data.</text>
</comment>
<proteinExistence type="predicted"/>
<dbReference type="InterPro" id="IPR051681">
    <property type="entry name" value="Ser/Thr_Kinases-Pseudokinases"/>
</dbReference>
<keyword evidence="2" id="KW-0418">Kinase</keyword>
<evidence type="ECO:0000259" key="1">
    <source>
        <dbReference type="PROSITE" id="PS50011"/>
    </source>
</evidence>
<gene>
    <name evidence="2" type="primary">PIM3</name>
    <name evidence="2" type="ORF">PHYBOEH_011528</name>
</gene>
<dbReference type="CDD" id="cd21037">
    <property type="entry name" value="MLKL_NTD"/>
    <property type="match status" value="1"/>
</dbReference>
<accession>A0A8T1VJA1</accession>
<dbReference type="InterPro" id="IPR059179">
    <property type="entry name" value="MLKL-like_MCAfunc"/>
</dbReference>
<dbReference type="SMART" id="SM00220">
    <property type="entry name" value="S_TKc"/>
    <property type="match status" value="1"/>
</dbReference>
<dbReference type="Proteomes" id="UP000693981">
    <property type="component" value="Unassembled WGS sequence"/>
</dbReference>
<keyword evidence="2" id="KW-0808">Transferase</keyword>
<dbReference type="GO" id="GO:0004674">
    <property type="term" value="F:protein serine/threonine kinase activity"/>
    <property type="evidence" value="ECO:0007669"/>
    <property type="project" value="TreeGrafter"/>
</dbReference>
<dbReference type="OrthoDB" id="346907at2759"/>
<organism evidence="2 3">
    <name type="scientific">Phytophthora boehmeriae</name>
    <dbReference type="NCBI Taxonomy" id="109152"/>
    <lineage>
        <taxon>Eukaryota</taxon>
        <taxon>Sar</taxon>
        <taxon>Stramenopiles</taxon>
        <taxon>Oomycota</taxon>
        <taxon>Peronosporomycetes</taxon>
        <taxon>Peronosporales</taxon>
        <taxon>Peronosporaceae</taxon>
        <taxon>Phytophthora</taxon>
    </lineage>
</organism>
<dbReference type="InterPro" id="IPR001245">
    <property type="entry name" value="Ser-Thr/Tyr_kinase_cat_dom"/>
</dbReference>
<dbReference type="Pfam" id="PF22215">
    <property type="entry name" value="MLKL_N"/>
    <property type="match status" value="1"/>
</dbReference>